<sequence>MEFISALLDSQFLGQPTSMWLVFLTVVTALLAFDLGVLNKRDHVIGAAESLRLAGIYISIALLFGVWVWWKLGTDDGMDYYTAYLIEQSLSIDNLFVMSLIFTYYGVPREYQHRVLFWGIVGVIVMRGIMIGVGAALVHNFEWVLLIFAAFLIFTGIKMMMSKDDDDEHIEDSRFIKFLQKHLKVTKFLHGHKFFIREKSIDNPGGGLRATPLLLALVTVEVADLLFAVDSVPAVLAITSNTFVVYTSNIFAVVGLRAMYFAVAAIIHRFIYMKYSLAIILVFIGFKAFYGHFFDKVPAFVSLGITLSLLAGGVIASMIKTSQKSNEADSAPSP</sequence>
<evidence type="ECO:0000256" key="1">
    <source>
        <dbReference type="ARBA" id="ARBA00004141"/>
    </source>
</evidence>
<evidence type="ECO:0000256" key="2">
    <source>
        <dbReference type="ARBA" id="ARBA00007511"/>
    </source>
</evidence>
<evidence type="ECO:0000256" key="4">
    <source>
        <dbReference type="ARBA" id="ARBA00022989"/>
    </source>
</evidence>
<proteinExistence type="inferred from homology"/>
<dbReference type="PANTHER" id="PTHR30238">
    <property type="entry name" value="MEMBRANE BOUND PREDICTED REDOX MODULATOR"/>
    <property type="match status" value="1"/>
</dbReference>
<reference evidence="7 8" key="1">
    <citation type="submission" date="2020-07" db="EMBL/GenBank/DDBJ databases">
        <title>Huge and variable diversity of episymbiotic CPR bacteria and DPANN archaea in groundwater ecosystems.</title>
        <authorList>
            <person name="He C.Y."/>
            <person name="Keren R."/>
            <person name="Whittaker M."/>
            <person name="Farag I.F."/>
            <person name="Doudna J."/>
            <person name="Cate J.H.D."/>
            <person name="Banfield J.F."/>
        </authorList>
    </citation>
    <scope>NUCLEOTIDE SEQUENCE [LARGE SCALE GENOMIC DNA]</scope>
    <source>
        <strain evidence="7">NC_groundwater_70_Ag_B-0.1um_54_66</strain>
    </source>
</reference>
<dbReference type="InterPro" id="IPR022369">
    <property type="entry name" value="Integral_membrane_TerC_rswitch"/>
</dbReference>
<dbReference type="AlphaFoldDB" id="A0A7T5UHV7"/>
<feature type="transmembrane region" description="Helical" evidence="6">
    <location>
        <begin position="90"/>
        <end position="108"/>
    </location>
</feature>
<keyword evidence="5 6" id="KW-0472">Membrane</keyword>
<dbReference type="EMBL" id="CP066681">
    <property type="protein sequence ID" value="QQG36366.1"/>
    <property type="molecule type" value="Genomic_DNA"/>
</dbReference>
<dbReference type="GO" id="GO:0016020">
    <property type="term" value="C:membrane"/>
    <property type="evidence" value="ECO:0007669"/>
    <property type="project" value="UniProtKB-SubCell"/>
</dbReference>
<dbReference type="PANTHER" id="PTHR30238:SF0">
    <property type="entry name" value="THYLAKOID MEMBRANE PROTEIN TERC, CHLOROPLASTIC"/>
    <property type="match status" value="1"/>
</dbReference>
<feature type="transmembrane region" description="Helical" evidence="6">
    <location>
        <begin position="20"/>
        <end position="38"/>
    </location>
</feature>
<feature type="transmembrane region" description="Helical" evidence="6">
    <location>
        <begin position="50"/>
        <end position="70"/>
    </location>
</feature>
<keyword evidence="4 6" id="KW-1133">Transmembrane helix</keyword>
<name>A0A7T5UHV7_9BACT</name>
<gene>
    <name evidence="7" type="ORF">HYS17_00815</name>
</gene>
<evidence type="ECO:0000256" key="6">
    <source>
        <dbReference type="SAM" id="Phobius"/>
    </source>
</evidence>
<evidence type="ECO:0000313" key="7">
    <source>
        <dbReference type="EMBL" id="QQG36366.1"/>
    </source>
</evidence>
<dbReference type="InterPro" id="IPR005496">
    <property type="entry name" value="Integral_membrane_TerC"/>
</dbReference>
<dbReference type="Proteomes" id="UP000595362">
    <property type="component" value="Chromosome"/>
</dbReference>
<organism evidence="7 8">
    <name type="scientific">Micavibrio aeruginosavorus</name>
    <dbReference type="NCBI Taxonomy" id="349221"/>
    <lineage>
        <taxon>Bacteria</taxon>
        <taxon>Pseudomonadati</taxon>
        <taxon>Bdellovibrionota</taxon>
        <taxon>Bdellovibrionia</taxon>
        <taxon>Bdellovibrionales</taxon>
        <taxon>Pseudobdellovibrionaceae</taxon>
        <taxon>Micavibrio</taxon>
    </lineage>
</organism>
<feature type="transmembrane region" description="Helical" evidence="6">
    <location>
        <begin position="143"/>
        <end position="161"/>
    </location>
</feature>
<evidence type="ECO:0000256" key="3">
    <source>
        <dbReference type="ARBA" id="ARBA00022692"/>
    </source>
</evidence>
<feature type="transmembrane region" description="Helical" evidence="6">
    <location>
        <begin position="115"/>
        <end position="137"/>
    </location>
</feature>
<dbReference type="NCBIfam" id="TIGR03718">
    <property type="entry name" value="R_switched_Alx"/>
    <property type="match status" value="1"/>
</dbReference>
<feature type="transmembrane region" description="Helical" evidence="6">
    <location>
        <begin position="213"/>
        <end position="237"/>
    </location>
</feature>
<dbReference type="Pfam" id="PF03741">
    <property type="entry name" value="TerC"/>
    <property type="match status" value="1"/>
</dbReference>
<evidence type="ECO:0000313" key="8">
    <source>
        <dbReference type="Proteomes" id="UP000595362"/>
    </source>
</evidence>
<feature type="transmembrane region" description="Helical" evidence="6">
    <location>
        <begin position="243"/>
        <end position="263"/>
    </location>
</feature>
<comment type="similarity">
    <text evidence="2">Belongs to the TerC family.</text>
</comment>
<accession>A0A7T5UHV7</accession>
<feature type="transmembrane region" description="Helical" evidence="6">
    <location>
        <begin position="299"/>
        <end position="319"/>
    </location>
</feature>
<evidence type="ECO:0000256" key="5">
    <source>
        <dbReference type="ARBA" id="ARBA00023136"/>
    </source>
</evidence>
<protein>
    <submittedName>
        <fullName evidence="7">TerC family protein</fullName>
    </submittedName>
</protein>
<feature type="transmembrane region" description="Helical" evidence="6">
    <location>
        <begin position="275"/>
        <end position="293"/>
    </location>
</feature>
<keyword evidence="3 6" id="KW-0812">Transmembrane</keyword>
<comment type="subcellular location">
    <subcellularLocation>
        <location evidence="1">Membrane</location>
        <topology evidence="1">Multi-pass membrane protein</topology>
    </subcellularLocation>
</comment>